<sequence length="223" mass="25218">MQTKIKALKENQTWKVVPFPPGKIAIDANGCIRSTIKLQEKWKDSNQGRVIFVATTTHWDIHQMDVYNAFLQGDLYEEVYMNLPQGFNHPHGKTQLALTLGDLLVATCFNLVIREYLGKSKKHSTIFRSSAEADKSTIQIAANPVFHECKKHINIDCHFICEKVQQGLVNILYLASSKQLANVFTTSLTIYQHNYLVSKLGMKNVFISPSLGGRGGYKGYCMY</sequence>
<proteinExistence type="predicted"/>
<organism evidence="1 2">
    <name type="scientific">Nicotiana tabacum</name>
    <name type="common">Common tobacco</name>
    <dbReference type="NCBI Taxonomy" id="4097"/>
    <lineage>
        <taxon>Eukaryota</taxon>
        <taxon>Viridiplantae</taxon>
        <taxon>Streptophyta</taxon>
        <taxon>Embryophyta</taxon>
        <taxon>Tracheophyta</taxon>
        <taxon>Spermatophyta</taxon>
        <taxon>Magnoliopsida</taxon>
        <taxon>eudicotyledons</taxon>
        <taxon>Gunneridae</taxon>
        <taxon>Pentapetalae</taxon>
        <taxon>asterids</taxon>
        <taxon>lamiids</taxon>
        <taxon>Solanales</taxon>
        <taxon>Solanaceae</taxon>
        <taxon>Nicotianoideae</taxon>
        <taxon>Nicotianeae</taxon>
        <taxon>Nicotiana</taxon>
    </lineage>
</organism>
<dbReference type="RefSeq" id="XP_075088286.1">
    <property type="nucleotide sequence ID" value="XM_075232185.1"/>
</dbReference>
<gene>
    <name evidence="2" type="primary">LOC142170305</name>
</gene>
<name>A0AC58STI9_TOBAC</name>
<dbReference type="Proteomes" id="UP000790787">
    <property type="component" value="Chromosome 16"/>
</dbReference>
<protein>
    <submittedName>
        <fullName evidence="2">Uncharacterized protein LOC142170305</fullName>
    </submittedName>
</protein>
<reference evidence="1" key="1">
    <citation type="journal article" date="2014" name="Nat. Commun.">
        <title>The tobacco genome sequence and its comparison with those of tomato and potato.</title>
        <authorList>
            <person name="Sierro N."/>
            <person name="Battey J.N."/>
            <person name="Ouadi S."/>
            <person name="Bakaher N."/>
            <person name="Bovet L."/>
            <person name="Willig A."/>
            <person name="Goepfert S."/>
            <person name="Peitsch M.C."/>
            <person name="Ivanov N.V."/>
        </authorList>
    </citation>
    <scope>NUCLEOTIDE SEQUENCE [LARGE SCALE GENOMIC DNA]</scope>
</reference>
<accession>A0AC58STI9</accession>
<evidence type="ECO:0000313" key="1">
    <source>
        <dbReference type="Proteomes" id="UP000790787"/>
    </source>
</evidence>
<reference evidence="2" key="2">
    <citation type="submission" date="2025-08" db="UniProtKB">
        <authorList>
            <consortium name="RefSeq"/>
        </authorList>
    </citation>
    <scope>IDENTIFICATION</scope>
    <source>
        <tissue evidence="2">Leaf</tissue>
    </source>
</reference>
<evidence type="ECO:0000313" key="2">
    <source>
        <dbReference type="RefSeq" id="XP_075088286.1"/>
    </source>
</evidence>
<keyword evidence="1" id="KW-1185">Reference proteome</keyword>